<keyword evidence="2" id="KW-0472">Membrane</keyword>
<evidence type="ECO:0000256" key="2">
    <source>
        <dbReference type="SAM" id="Phobius"/>
    </source>
</evidence>
<keyword evidence="2" id="KW-1133">Transmembrane helix</keyword>
<keyword evidence="4" id="KW-1185">Reference proteome</keyword>
<feature type="compositionally biased region" description="Gly residues" evidence="1">
    <location>
        <begin position="369"/>
        <end position="379"/>
    </location>
</feature>
<dbReference type="PaxDb" id="5141-EFNCRP00000008476"/>
<evidence type="ECO:0000313" key="4">
    <source>
        <dbReference type="Proteomes" id="UP000001805"/>
    </source>
</evidence>
<evidence type="ECO:0000313" key="3">
    <source>
        <dbReference type="EMBL" id="EAA34078.2"/>
    </source>
</evidence>
<feature type="region of interest" description="Disordered" evidence="1">
    <location>
        <begin position="157"/>
        <end position="257"/>
    </location>
</feature>
<name>Q1K8J4_NEUCR</name>
<protein>
    <submittedName>
        <fullName evidence="3">Uncharacterized protein</fullName>
    </submittedName>
</protein>
<reference evidence="3 4" key="1">
    <citation type="journal article" date="2003" name="Nature">
        <title>The genome sequence of the filamentous fungus Neurospora crassa.</title>
        <authorList>
            <person name="Galagan J.E."/>
            <person name="Calvo S.E."/>
            <person name="Borkovich K.A."/>
            <person name="Selker E.U."/>
            <person name="Read N.D."/>
            <person name="Jaffe D."/>
            <person name="FitzHugh W."/>
            <person name="Ma L.J."/>
            <person name="Smirnov S."/>
            <person name="Purcell S."/>
            <person name="Rehman B."/>
            <person name="Elkins T."/>
            <person name="Engels R."/>
            <person name="Wang S."/>
            <person name="Nielsen C.B."/>
            <person name="Butler J."/>
            <person name="Endrizzi M."/>
            <person name="Qui D."/>
            <person name="Ianakiev P."/>
            <person name="Bell-Pedersen D."/>
            <person name="Nelson M.A."/>
            <person name="Werner-Washburne M."/>
            <person name="Selitrennikoff C.P."/>
            <person name="Kinsey J.A."/>
            <person name="Braun E.L."/>
            <person name="Zelter A."/>
            <person name="Schulte U."/>
            <person name="Kothe G.O."/>
            <person name="Jedd G."/>
            <person name="Mewes W."/>
            <person name="Staben C."/>
            <person name="Marcotte E."/>
            <person name="Greenberg D."/>
            <person name="Roy A."/>
            <person name="Foley K."/>
            <person name="Naylor J."/>
            <person name="Stange-Thomann N."/>
            <person name="Barrett R."/>
            <person name="Gnerre S."/>
            <person name="Kamal M."/>
            <person name="Kamvysselis M."/>
            <person name="Mauceli E."/>
            <person name="Bielke C."/>
            <person name="Rudd S."/>
            <person name="Frishman D."/>
            <person name="Krystofova S."/>
            <person name="Rasmussen C."/>
            <person name="Metzenberg R.L."/>
            <person name="Perkins D.D."/>
            <person name="Kroken S."/>
            <person name="Cogoni C."/>
            <person name="Macino G."/>
            <person name="Catcheside D."/>
            <person name="Li W."/>
            <person name="Pratt R.J."/>
            <person name="Osmani S.A."/>
            <person name="DeSouza C.P."/>
            <person name="Glass L."/>
            <person name="Orbach M.J."/>
            <person name="Berglund J.A."/>
            <person name="Voelker R."/>
            <person name="Yarden O."/>
            <person name="Plamann M."/>
            <person name="Seiler S."/>
            <person name="Dunlap J."/>
            <person name="Radford A."/>
            <person name="Aramayo R."/>
            <person name="Natvig D.O."/>
            <person name="Alex L.A."/>
            <person name="Mannhaupt G."/>
            <person name="Ebbole D.J."/>
            <person name="Freitag M."/>
            <person name="Paulsen I."/>
            <person name="Sachs M.S."/>
            <person name="Lander E.S."/>
            <person name="Nusbaum C."/>
            <person name="Birren B."/>
        </authorList>
    </citation>
    <scope>NUCLEOTIDE SEQUENCE [LARGE SCALE GENOMIC DNA]</scope>
    <source>
        <strain evidence="4">ATCC 24698 / 74-OR23-1A / CBS 708.71 / DSM 1257 / FGSC 987</strain>
    </source>
</reference>
<dbReference type="VEuPathDB" id="FungiDB:NCU08472"/>
<proteinExistence type="predicted"/>
<sequence length="425" mass="44934">MRVFPVHDINNQRSSNPFKRGATSFPRQCSDSCRNAQLECQRHPLSPALCGPGSNFLQQYNQCQSCIENNSNNPEPIKASLAMRFKKCTAYCNKLQASISAPPSATQTKIPTAGQDGDPFTTATIKTSSTSSTPAIQTIITTSSLNVDYKGETTIVTSTSSTSTLPATTMNPPTLPTTSTSTPQQSSFTLPSSSSSSKSSSTSTPLTTSTILDTTTTTTQTQTSSSLTSPTDTDTSLANPTLLPLQPSSDTTYTDTNTNNTKTAPWVWVIVGITITVVFLLSSGSFFLFYNKGRSKRERRQTGMKGMVELKETTTVGNLRFGDAGWGSDAACFRTGTGTGTGTRAGMMRRAPDEAGGPGSNVMPELEGSGSGGGWGGGRRRGVGGIITKGNGNGNVLPPVEMPSCGNGFAELPTEFNRRKEELVK</sequence>
<dbReference type="PANTHER" id="PTHR38122:SF1">
    <property type="entry name" value="GLYCOPROTEIN X"/>
    <property type="match status" value="1"/>
</dbReference>
<feature type="transmembrane region" description="Helical" evidence="2">
    <location>
        <begin position="266"/>
        <end position="290"/>
    </location>
</feature>
<dbReference type="Proteomes" id="UP000001805">
    <property type="component" value="Chromosome 6, Linkage Group II"/>
</dbReference>
<dbReference type="GeneID" id="3879463"/>
<dbReference type="STRING" id="367110.Q1K8J4"/>
<gene>
    <name evidence="3" type="ORF">NCU08472</name>
</gene>
<feature type="region of interest" description="Disordered" evidence="1">
    <location>
        <begin position="337"/>
        <end position="379"/>
    </location>
</feature>
<dbReference type="OrthoDB" id="10603649at2759"/>
<dbReference type="PANTHER" id="PTHR38122">
    <property type="entry name" value="GLYCOPROTEIN X"/>
    <property type="match status" value="1"/>
</dbReference>
<organism evidence="3 4">
    <name type="scientific">Neurospora crassa (strain ATCC 24698 / 74-OR23-1A / CBS 708.71 / DSM 1257 / FGSC 987)</name>
    <dbReference type="NCBI Taxonomy" id="367110"/>
    <lineage>
        <taxon>Eukaryota</taxon>
        <taxon>Fungi</taxon>
        <taxon>Dikarya</taxon>
        <taxon>Ascomycota</taxon>
        <taxon>Pezizomycotina</taxon>
        <taxon>Sordariomycetes</taxon>
        <taxon>Sordariomycetidae</taxon>
        <taxon>Sordariales</taxon>
        <taxon>Sordariaceae</taxon>
        <taxon>Neurospora</taxon>
    </lineage>
</organism>
<feature type="compositionally biased region" description="Low complexity" evidence="1">
    <location>
        <begin position="157"/>
        <end position="237"/>
    </location>
</feature>
<keyword evidence="2" id="KW-0812">Transmembrane</keyword>
<feature type="region of interest" description="Disordered" evidence="1">
    <location>
        <begin position="103"/>
        <end position="128"/>
    </location>
</feature>
<dbReference type="RefSeq" id="XP_963314.2">
    <property type="nucleotide sequence ID" value="XM_958221.2"/>
</dbReference>
<dbReference type="AlphaFoldDB" id="Q1K8J4"/>
<feature type="region of interest" description="Disordered" evidence="1">
    <location>
        <begin position="1"/>
        <end position="22"/>
    </location>
</feature>
<dbReference type="KEGG" id="ncr:NCU08472"/>
<dbReference type="EMBL" id="CM002237">
    <property type="protein sequence ID" value="EAA34078.2"/>
    <property type="molecule type" value="Genomic_DNA"/>
</dbReference>
<evidence type="ECO:0000256" key="1">
    <source>
        <dbReference type="SAM" id="MobiDB-lite"/>
    </source>
</evidence>
<accession>Q1K8J4</accession>
<dbReference type="InParanoid" id="Q1K8J4"/>